<reference evidence="5 6" key="1">
    <citation type="submission" date="2016-07" db="EMBL/GenBank/DDBJ databases">
        <title>Pervasive Adenine N6-methylation of Active Genes in Fungi.</title>
        <authorList>
            <consortium name="DOE Joint Genome Institute"/>
            <person name="Mondo S.J."/>
            <person name="Dannebaum R.O."/>
            <person name="Kuo R.C."/>
            <person name="Labutti K."/>
            <person name="Haridas S."/>
            <person name="Kuo A."/>
            <person name="Salamov A."/>
            <person name="Ahrendt S.R."/>
            <person name="Lipzen A."/>
            <person name="Sullivan W."/>
            <person name="Andreopoulos W.B."/>
            <person name="Clum A."/>
            <person name="Lindquist E."/>
            <person name="Daum C."/>
            <person name="Ramamoorthy G.K."/>
            <person name="Gryganskyi A."/>
            <person name="Culley D."/>
            <person name="Magnuson J.K."/>
            <person name="James T.Y."/>
            <person name="O'Malley M.A."/>
            <person name="Stajich J.E."/>
            <person name="Spatafora J.W."/>
            <person name="Visel A."/>
            <person name="Grigoriev I.V."/>
        </authorList>
    </citation>
    <scope>NUCLEOTIDE SEQUENCE [LARGE SCALE GENOMIC DNA]</scope>
    <source>
        <strain evidence="5 6">NRRL 3301</strain>
    </source>
</reference>
<protein>
    <recommendedName>
        <fullName evidence="2">3-hydroxyisobutyryl-CoA hydrolase</fullName>
        <ecNumber evidence="2">3.1.2.4</ecNumber>
    </recommendedName>
</protein>
<dbReference type="EMBL" id="MCGT01000029">
    <property type="protein sequence ID" value="ORX48570.1"/>
    <property type="molecule type" value="Genomic_DNA"/>
</dbReference>
<evidence type="ECO:0000256" key="2">
    <source>
        <dbReference type="ARBA" id="ARBA00011915"/>
    </source>
</evidence>
<feature type="domain" description="Enoyl-CoA hydratase/isomerase" evidence="4">
    <location>
        <begin position="1"/>
        <end position="312"/>
    </location>
</feature>
<dbReference type="PANTHER" id="PTHR43176:SF3">
    <property type="entry name" value="3-HYDROXYISOBUTYRYL-COA HYDROLASE, MITOCHONDRIAL"/>
    <property type="match status" value="1"/>
</dbReference>
<gene>
    <name evidence="5" type="ORF">DM01DRAFT_1338629</name>
</gene>
<dbReference type="STRING" id="101127.A0A1X2G9M1"/>
<evidence type="ECO:0000313" key="6">
    <source>
        <dbReference type="Proteomes" id="UP000242146"/>
    </source>
</evidence>
<comment type="catalytic activity">
    <reaction evidence="1">
        <text>3-hydroxy-2-methylpropanoyl-CoA + H2O = 3-hydroxy-2-methylpropanoate + CoA + H(+)</text>
        <dbReference type="Rhea" id="RHEA:20888"/>
        <dbReference type="ChEBI" id="CHEBI:11805"/>
        <dbReference type="ChEBI" id="CHEBI:15377"/>
        <dbReference type="ChEBI" id="CHEBI:15378"/>
        <dbReference type="ChEBI" id="CHEBI:57287"/>
        <dbReference type="ChEBI" id="CHEBI:57340"/>
        <dbReference type="EC" id="3.1.2.4"/>
    </reaction>
</comment>
<accession>A0A1X2G9M1</accession>
<dbReference type="EC" id="3.1.2.4" evidence="2"/>
<dbReference type="OrthoDB" id="1737613at2759"/>
<dbReference type="AlphaFoldDB" id="A0A1X2G9M1"/>
<evidence type="ECO:0000313" key="5">
    <source>
        <dbReference type="EMBL" id="ORX48570.1"/>
    </source>
</evidence>
<dbReference type="Proteomes" id="UP000242146">
    <property type="component" value="Unassembled WGS sequence"/>
</dbReference>
<evidence type="ECO:0000259" key="4">
    <source>
        <dbReference type="Pfam" id="PF16113"/>
    </source>
</evidence>
<organism evidence="5 6">
    <name type="scientific">Hesseltinella vesiculosa</name>
    <dbReference type="NCBI Taxonomy" id="101127"/>
    <lineage>
        <taxon>Eukaryota</taxon>
        <taxon>Fungi</taxon>
        <taxon>Fungi incertae sedis</taxon>
        <taxon>Mucoromycota</taxon>
        <taxon>Mucoromycotina</taxon>
        <taxon>Mucoromycetes</taxon>
        <taxon>Mucorales</taxon>
        <taxon>Cunninghamellaceae</taxon>
        <taxon>Hesseltinella</taxon>
    </lineage>
</organism>
<dbReference type="Gene3D" id="3.90.226.10">
    <property type="entry name" value="2-enoyl-CoA Hydratase, Chain A, domain 1"/>
    <property type="match status" value="1"/>
</dbReference>
<dbReference type="Pfam" id="PF16113">
    <property type="entry name" value="ECH_2"/>
    <property type="match status" value="1"/>
</dbReference>
<dbReference type="PANTHER" id="PTHR43176">
    <property type="entry name" value="3-HYDROXYISOBUTYRYL-COA HYDROLASE-RELATED"/>
    <property type="match status" value="1"/>
</dbReference>
<dbReference type="InterPro" id="IPR032259">
    <property type="entry name" value="HIBYL-CoA-H"/>
</dbReference>
<dbReference type="InterPro" id="IPR045004">
    <property type="entry name" value="ECH_dom"/>
</dbReference>
<dbReference type="InterPro" id="IPR029045">
    <property type="entry name" value="ClpP/crotonase-like_dom_sf"/>
</dbReference>
<name>A0A1X2G9M1_9FUNG</name>
<dbReference type="CDD" id="cd06558">
    <property type="entry name" value="crotonase-like"/>
    <property type="match status" value="1"/>
</dbReference>
<evidence type="ECO:0000256" key="3">
    <source>
        <dbReference type="ARBA" id="ARBA00022801"/>
    </source>
</evidence>
<keyword evidence="6" id="KW-1185">Reference proteome</keyword>
<evidence type="ECO:0000256" key="1">
    <source>
        <dbReference type="ARBA" id="ARBA00001709"/>
    </source>
</evidence>
<dbReference type="SUPFAM" id="SSF52096">
    <property type="entry name" value="ClpP/crotonase"/>
    <property type="match status" value="1"/>
</dbReference>
<keyword evidence="3" id="KW-0378">Hydrolase</keyword>
<dbReference type="GO" id="GO:0005739">
    <property type="term" value="C:mitochondrion"/>
    <property type="evidence" value="ECO:0007669"/>
    <property type="project" value="TreeGrafter"/>
</dbReference>
<comment type="caution">
    <text evidence="5">The sequence shown here is derived from an EMBL/GenBank/DDBJ whole genome shotgun (WGS) entry which is preliminary data.</text>
</comment>
<proteinExistence type="predicted"/>
<dbReference type="GO" id="GO:0003860">
    <property type="term" value="F:3-hydroxyisobutyryl-CoA hydrolase activity"/>
    <property type="evidence" value="ECO:0007669"/>
    <property type="project" value="UniProtKB-EC"/>
</dbReference>
<sequence>MIRNISPQLKAWDVSKLSKVIIMKGMGEGRFSVGDDVLEILQKVKEKDPDSLYYFQEKSALIQMISTLSTPYVSILDGYALGGALGLFGHGPFRVATEKTIFAMPEPTLGVIFNAGASFFLPRLDGAIGTYLALTGSRIEGLDTFYAGIATHYVPSARLNALEERLIDLETSEHDIIQRVLEKFVEPVPAKRIGFGTSIRQAMDRCFQHDSLEDILRALDDEKPTSWTRETKHKLLSMSPTSLRVTLKALRKGKTMSLDQCLKMEFDLMQKFLVTKDFHEGVDATLVQKPRKKPAWQPAVLQDVPDEDIEEVYFNRPAPNTLSLPGKIGLFKLPYSRYTLPTEEDVRLAITGEGTEFGFEGRLTHPDDVLVWFEKGHRNKQGVREKVLDILQRKAYLDKDNQLQWSA</sequence>
<dbReference type="GO" id="GO:0006574">
    <property type="term" value="P:L-valine catabolic process"/>
    <property type="evidence" value="ECO:0007669"/>
    <property type="project" value="TreeGrafter"/>
</dbReference>